<keyword evidence="2" id="KW-1185">Reference proteome</keyword>
<reference evidence="1 2" key="1">
    <citation type="submission" date="2017-11" db="EMBL/GenBank/DDBJ databases">
        <title>A major lineage of nontailed dsDNA viruses as unrecognized killers of marine bacteria.</title>
        <authorList>
            <person name="Kauffman K.M."/>
            <person name="Hussain F.A."/>
            <person name="Yang J."/>
            <person name="Arevalo P."/>
            <person name="Brown J.M."/>
            <person name="Chang W.K."/>
            <person name="VanInsberghe D."/>
            <person name="Elsherbini J."/>
            <person name="Cutler M.B."/>
            <person name="Kelly L."/>
            <person name="Polz M.F."/>
        </authorList>
    </citation>
    <scope>NUCLEOTIDE SEQUENCE [LARGE SCALE GENOMIC DNA]</scope>
</reference>
<dbReference type="EMBL" id="MG592536">
    <property type="protein sequence ID" value="AUR92103.1"/>
    <property type="molecule type" value="Genomic_DNA"/>
</dbReference>
<name>A0A2I7REP1_9CAUD</name>
<sequence length="102" mass="11251">MLTINEILYSPLNTPMPFAKVFLVTEGLEGTPLPFGEAEAASDKDGLIAFNIAKGTYRVFFQQENTSIKYPVGYILEDVFDNPPVPLTLGSILTEELPIVEE</sequence>
<accession>A0A2I7REP1</accession>
<protein>
    <submittedName>
        <fullName evidence="1">Uncharacterized protein</fullName>
    </submittedName>
</protein>
<organism evidence="1 2">
    <name type="scientific">Vibrio phage 1.169.O._10N.261.52.B1</name>
    <dbReference type="NCBI Taxonomy" id="1881213"/>
    <lineage>
        <taxon>Viruses</taxon>
        <taxon>Duplodnaviria</taxon>
        <taxon>Heunggongvirae</taxon>
        <taxon>Uroviricota</taxon>
        <taxon>Caudoviricetes</taxon>
        <taxon>Schitoviridae</taxon>
        <taxon>Mukerjeevirus</taxon>
        <taxon>Mukerjeevirus mv52B1</taxon>
    </lineage>
</organism>
<evidence type="ECO:0000313" key="2">
    <source>
        <dbReference type="Proteomes" id="UP000267376"/>
    </source>
</evidence>
<dbReference type="Proteomes" id="UP000267376">
    <property type="component" value="Segment"/>
</dbReference>
<proteinExistence type="predicted"/>
<gene>
    <name evidence="1" type="ORF">NVP1169O_75</name>
</gene>
<evidence type="ECO:0000313" key="1">
    <source>
        <dbReference type="EMBL" id="AUR92103.1"/>
    </source>
</evidence>